<proteinExistence type="predicted"/>
<reference evidence="1 2" key="1">
    <citation type="submission" date="2013-02" db="EMBL/GenBank/DDBJ databases">
        <title>The Genome Annotation of Plasmodium falciparum Palo Alto/Uganda.</title>
        <authorList>
            <consortium name="The Broad Institute Genome Sequencing Platform"/>
            <consortium name="The Broad Institute Genome Sequencing Center for Infectious Disease"/>
            <person name="Neafsey D."/>
            <person name="Hoffman S."/>
            <person name="Volkman S."/>
            <person name="Rosenthal P."/>
            <person name="Walker B."/>
            <person name="Young S.K."/>
            <person name="Zeng Q."/>
            <person name="Gargeya S."/>
            <person name="Fitzgerald M."/>
            <person name="Haas B."/>
            <person name="Abouelleil A."/>
            <person name="Allen A.W."/>
            <person name="Alvarado L."/>
            <person name="Arachchi H.M."/>
            <person name="Berlin A.M."/>
            <person name="Chapman S.B."/>
            <person name="Gainer-Dewar J."/>
            <person name="Goldberg J."/>
            <person name="Griggs A."/>
            <person name="Gujja S."/>
            <person name="Hansen M."/>
            <person name="Howarth C."/>
            <person name="Imamovic A."/>
            <person name="Ireland A."/>
            <person name="Larimer J."/>
            <person name="McCowan C."/>
            <person name="Murphy C."/>
            <person name="Pearson M."/>
            <person name="Poon T.W."/>
            <person name="Priest M."/>
            <person name="Roberts A."/>
            <person name="Saif S."/>
            <person name="Shea T."/>
            <person name="Sisk P."/>
            <person name="Sykes S."/>
            <person name="Wortman J."/>
            <person name="Nusbaum C."/>
            <person name="Birren B."/>
        </authorList>
    </citation>
    <scope>NUCLEOTIDE SEQUENCE [LARGE SCALE GENOMIC DNA]</scope>
    <source>
        <strain evidence="1 2">Palo Alto/Uganda</strain>
    </source>
</reference>
<evidence type="ECO:0000313" key="1">
    <source>
        <dbReference type="EMBL" id="ETW55170.1"/>
    </source>
</evidence>
<reference evidence="1 2" key="2">
    <citation type="submission" date="2013-02" db="EMBL/GenBank/DDBJ databases">
        <title>The Genome Sequence of Plasmodium falciparum Palo Alto/Uganda.</title>
        <authorList>
            <consortium name="The Broad Institute Genome Sequencing Platform"/>
            <consortium name="The Broad Institute Genome Sequencing Center for Infectious Disease"/>
            <person name="Neafsey D."/>
            <person name="Cheeseman I."/>
            <person name="Volkman S."/>
            <person name="Adams J."/>
            <person name="Walker B."/>
            <person name="Young S.K."/>
            <person name="Zeng Q."/>
            <person name="Gargeya S."/>
            <person name="Fitzgerald M."/>
            <person name="Haas B."/>
            <person name="Abouelleil A."/>
            <person name="Alvarado L."/>
            <person name="Arachchi H.M."/>
            <person name="Berlin A.M."/>
            <person name="Chapman S.B."/>
            <person name="Dewar J."/>
            <person name="Goldberg J."/>
            <person name="Griggs A."/>
            <person name="Gujja S."/>
            <person name="Hansen M."/>
            <person name="Howarth C."/>
            <person name="Imamovic A."/>
            <person name="Larimer J."/>
            <person name="McCowan C."/>
            <person name="Murphy C."/>
            <person name="Neiman D."/>
            <person name="Pearson M."/>
            <person name="Priest M."/>
            <person name="Roberts A."/>
            <person name="Saif S."/>
            <person name="Shea T."/>
            <person name="Sisk P."/>
            <person name="Sykes S."/>
            <person name="Wortman J."/>
            <person name="Nusbaum C."/>
            <person name="Birren B."/>
        </authorList>
    </citation>
    <scope>NUCLEOTIDE SEQUENCE [LARGE SCALE GENOMIC DNA]</scope>
    <source>
        <strain evidence="1 2">Palo Alto/Uganda</strain>
    </source>
</reference>
<protein>
    <submittedName>
        <fullName evidence="1">Uncharacterized protein</fullName>
    </submittedName>
</protein>
<name>W4IYV3_PLAFP</name>
<gene>
    <name evidence="1" type="ORF">PFUGPA_02990</name>
</gene>
<sequence>MEKTRDGKYKWRQINGLFIYILYNCNFSLKFYKYKCILCDNTKCDSLKSILFFQCVSKKIKK</sequence>
<dbReference type="EMBL" id="KI927382">
    <property type="protein sequence ID" value="ETW55170.1"/>
    <property type="molecule type" value="Genomic_DNA"/>
</dbReference>
<evidence type="ECO:0000313" key="2">
    <source>
        <dbReference type="Proteomes" id="UP000019103"/>
    </source>
</evidence>
<accession>W4IYV3</accession>
<dbReference type="AlphaFoldDB" id="W4IYV3"/>
<organism evidence="1 2">
    <name type="scientific">Plasmodium falciparum (isolate Palo Alto / Uganda)</name>
    <dbReference type="NCBI Taxonomy" id="57270"/>
    <lineage>
        <taxon>Eukaryota</taxon>
        <taxon>Sar</taxon>
        <taxon>Alveolata</taxon>
        <taxon>Apicomplexa</taxon>
        <taxon>Aconoidasida</taxon>
        <taxon>Haemosporida</taxon>
        <taxon>Plasmodiidae</taxon>
        <taxon>Plasmodium</taxon>
        <taxon>Plasmodium (Laverania)</taxon>
    </lineage>
</organism>
<dbReference type="Proteomes" id="UP000019103">
    <property type="component" value="Unassembled WGS sequence"/>
</dbReference>